<dbReference type="PANTHER" id="PTHR10106">
    <property type="entry name" value="CYTOCHROME B561-RELATED"/>
    <property type="match status" value="1"/>
</dbReference>
<dbReference type="InterPro" id="IPR043205">
    <property type="entry name" value="CYB561/CYBRD1-like"/>
</dbReference>
<evidence type="ECO:0000313" key="14">
    <source>
        <dbReference type="Proteomes" id="UP000242457"/>
    </source>
</evidence>
<feature type="transmembrane region" description="Helical" evidence="11">
    <location>
        <begin position="31"/>
        <end position="50"/>
    </location>
</feature>
<feature type="domain" description="Cytochrome b561" evidence="12">
    <location>
        <begin position="35"/>
        <end position="292"/>
    </location>
</feature>
<feature type="transmembrane region" description="Helical" evidence="11">
    <location>
        <begin position="70"/>
        <end position="91"/>
    </location>
</feature>
<organism evidence="13 14">
    <name type="scientific">Apis cerana cerana</name>
    <name type="common">Oriental honeybee</name>
    <dbReference type="NCBI Taxonomy" id="94128"/>
    <lineage>
        <taxon>Eukaryota</taxon>
        <taxon>Metazoa</taxon>
        <taxon>Ecdysozoa</taxon>
        <taxon>Arthropoda</taxon>
        <taxon>Hexapoda</taxon>
        <taxon>Insecta</taxon>
        <taxon>Pterygota</taxon>
        <taxon>Neoptera</taxon>
        <taxon>Endopterygota</taxon>
        <taxon>Hymenoptera</taxon>
        <taxon>Apocrita</taxon>
        <taxon>Aculeata</taxon>
        <taxon>Apoidea</taxon>
        <taxon>Anthophila</taxon>
        <taxon>Apidae</taxon>
        <taxon>Apis</taxon>
    </lineage>
</organism>
<dbReference type="SMART" id="SM00665">
    <property type="entry name" value="B561"/>
    <property type="match status" value="1"/>
</dbReference>
<keyword evidence="5 11" id="KW-0812">Transmembrane</keyword>
<evidence type="ECO:0000313" key="13">
    <source>
        <dbReference type="EMBL" id="PBC25308.1"/>
    </source>
</evidence>
<dbReference type="GO" id="GO:0016020">
    <property type="term" value="C:membrane"/>
    <property type="evidence" value="ECO:0007669"/>
    <property type="project" value="UniProtKB-SubCell"/>
</dbReference>
<evidence type="ECO:0000256" key="2">
    <source>
        <dbReference type="ARBA" id="ARBA00004141"/>
    </source>
</evidence>
<evidence type="ECO:0000256" key="8">
    <source>
        <dbReference type="ARBA" id="ARBA00022989"/>
    </source>
</evidence>
<keyword evidence="9" id="KW-0408">Iron</keyword>
<keyword evidence="14" id="KW-1185">Reference proteome</keyword>
<reference evidence="13 14" key="1">
    <citation type="submission" date="2014-07" db="EMBL/GenBank/DDBJ databases">
        <title>Genomic and transcriptomic analysis on Apis cerana provide comprehensive insights into honey bee biology.</title>
        <authorList>
            <person name="Diao Q."/>
            <person name="Sun L."/>
            <person name="Zheng H."/>
            <person name="Zheng H."/>
            <person name="Xu S."/>
            <person name="Wang S."/>
            <person name="Zeng Z."/>
            <person name="Hu F."/>
            <person name="Su S."/>
            <person name="Wu J."/>
        </authorList>
    </citation>
    <scope>NUCLEOTIDE SEQUENCE [LARGE SCALE GENOMIC DNA]</scope>
    <source>
        <tissue evidence="13">Pupae without intestine</tissue>
    </source>
</reference>
<feature type="transmembrane region" description="Helical" evidence="11">
    <location>
        <begin position="103"/>
        <end position="124"/>
    </location>
</feature>
<evidence type="ECO:0000256" key="4">
    <source>
        <dbReference type="ARBA" id="ARBA00022617"/>
    </source>
</evidence>
<protein>
    <submittedName>
        <fullName evidence="13">Cytochrome b reductase</fullName>
    </submittedName>
</protein>
<name>A0A2A3E0R3_APICC</name>
<keyword evidence="4" id="KW-0349">Heme</keyword>
<keyword evidence="8 11" id="KW-1133">Transmembrane helix</keyword>
<keyword evidence="3" id="KW-0813">Transport</keyword>
<evidence type="ECO:0000256" key="10">
    <source>
        <dbReference type="ARBA" id="ARBA00023136"/>
    </source>
</evidence>
<dbReference type="PANTHER" id="PTHR10106:SF0">
    <property type="entry name" value="LD36721P"/>
    <property type="match status" value="1"/>
</dbReference>
<dbReference type="InterPro" id="IPR006593">
    <property type="entry name" value="Cyt_b561/ferric_Rdtase_TM"/>
</dbReference>
<keyword evidence="10 11" id="KW-0472">Membrane</keyword>
<keyword evidence="6" id="KW-0479">Metal-binding</keyword>
<evidence type="ECO:0000259" key="12">
    <source>
        <dbReference type="PROSITE" id="PS50939"/>
    </source>
</evidence>
<evidence type="ECO:0000256" key="11">
    <source>
        <dbReference type="SAM" id="Phobius"/>
    </source>
</evidence>
<dbReference type="STRING" id="94128.A0A2A3E0R3"/>
<evidence type="ECO:0000256" key="3">
    <source>
        <dbReference type="ARBA" id="ARBA00022448"/>
    </source>
</evidence>
<dbReference type="GO" id="GO:0046872">
    <property type="term" value="F:metal ion binding"/>
    <property type="evidence" value="ECO:0007669"/>
    <property type="project" value="UniProtKB-KW"/>
</dbReference>
<accession>A0A2A3E0R3</accession>
<evidence type="ECO:0000256" key="1">
    <source>
        <dbReference type="ARBA" id="ARBA00001970"/>
    </source>
</evidence>
<keyword evidence="7" id="KW-0249">Electron transport</keyword>
<dbReference type="Proteomes" id="UP000242457">
    <property type="component" value="Unassembled WGS sequence"/>
</dbReference>
<dbReference type="Pfam" id="PF03188">
    <property type="entry name" value="Cytochrom_B561"/>
    <property type="match status" value="2"/>
</dbReference>
<evidence type="ECO:0000256" key="7">
    <source>
        <dbReference type="ARBA" id="ARBA00022982"/>
    </source>
</evidence>
<dbReference type="Gene3D" id="1.20.120.1770">
    <property type="match status" value="1"/>
</dbReference>
<comment type="subcellular location">
    <subcellularLocation>
        <location evidence="2">Membrane</location>
        <topology evidence="2">Multi-pass membrane protein</topology>
    </subcellularLocation>
</comment>
<dbReference type="PROSITE" id="PS50939">
    <property type="entry name" value="CYTOCHROME_B561"/>
    <property type="match status" value="1"/>
</dbReference>
<sequence length="312" mass="35838">MSTNYQYQYQICLDMEQIGERSCENLEGFKPLTILMQIIGATLIILVIIWCGNYRGGFAWNSNPELEFNWHPLLMVIGFVFLYANGMLIYRTQRNARKQKLKLIHASLMLLTIALVVISLVAVFDSHNLNLKPIPNMYSLHSWIGLTRITLIDYFYIKMQIYLLAIYGIDFNYPRVLLNANDTADEICTVYESDAIIITTIGSRDLEWLAGFLSFLYPKLQISLRTSYMPIHVYFGIAGFIGVITSCLLGLNEKAIFALKENYFKLVDEAILINVIGFLLILFGGLSVYLVTQERYKRFAKLEDEALVNRTQ</sequence>
<proteinExistence type="predicted"/>
<evidence type="ECO:0000256" key="9">
    <source>
        <dbReference type="ARBA" id="ARBA00023004"/>
    </source>
</evidence>
<feature type="transmembrane region" description="Helical" evidence="11">
    <location>
        <begin position="271"/>
        <end position="291"/>
    </location>
</feature>
<evidence type="ECO:0000256" key="5">
    <source>
        <dbReference type="ARBA" id="ARBA00022692"/>
    </source>
</evidence>
<evidence type="ECO:0000256" key="6">
    <source>
        <dbReference type="ARBA" id="ARBA00022723"/>
    </source>
</evidence>
<comment type="cofactor">
    <cofactor evidence="1">
        <name>heme b</name>
        <dbReference type="ChEBI" id="CHEBI:60344"/>
    </cofactor>
</comment>
<dbReference type="AlphaFoldDB" id="A0A2A3E0R3"/>
<dbReference type="OrthoDB" id="907479at2759"/>
<feature type="transmembrane region" description="Helical" evidence="11">
    <location>
        <begin position="231"/>
        <end position="251"/>
    </location>
</feature>
<dbReference type="EMBL" id="KZ288473">
    <property type="protein sequence ID" value="PBC25308.1"/>
    <property type="molecule type" value="Genomic_DNA"/>
</dbReference>
<feature type="transmembrane region" description="Helical" evidence="11">
    <location>
        <begin position="136"/>
        <end position="157"/>
    </location>
</feature>
<dbReference type="GO" id="GO:0016491">
    <property type="term" value="F:oxidoreductase activity"/>
    <property type="evidence" value="ECO:0007669"/>
    <property type="project" value="InterPro"/>
</dbReference>
<gene>
    <name evidence="13" type="ORF">APICC_01203</name>
</gene>